<feature type="region of interest" description="Disordered" evidence="1">
    <location>
        <begin position="828"/>
        <end position="858"/>
    </location>
</feature>
<keyword evidence="3" id="KW-1185">Reference proteome</keyword>
<dbReference type="Proteomes" id="UP000237631">
    <property type="component" value="Unassembled WGS sequence"/>
</dbReference>
<comment type="caution">
    <text evidence="2">The sequence shown here is derived from an EMBL/GenBank/DDBJ whole genome shotgun (WGS) entry which is preliminary data.</text>
</comment>
<dbReference type="OrthoDB" id="2549237at2759"/>
<evidence type="ECO:0000313" key="3">
    <source>
        <dbReference type="Proteomes" id="UP000237631"/>
    </source>
</evidence>
<reference evidence="3" key="1">
    <citation type="journal article" date="2017" name="bioRxiv">
        <title>Conservation of a gene cluster reveals novel cercosporin biosynthetic mechanisms and extends production to the genus Colletotrichum.</title>
        <authorList>
            <person name="de Jonge R."/>
            <person name="Ebert M.K."/>
            <person name="Huitt-Roehl C.R."/>
            <person name="Pal P."/>
            <person name="Suttle J.C."/>
            <person name="Spanner R.E."/>
            <person name="Neubauer J.D."/>
            <person name="Jurick W.M.II."/>
            <person name="Stott K.A."/>
            <person name="Secor G.A."/>
            <person name="Thomma B.P.H.J."/>
            <person name="Van de Peer Y."/>
            <person name="Townsend C.A."/>
            <person name="Bolton M.D."/>
        </authorList>
    </citation>
    <scope>NUCLEOTIDE SEQUENCE [LARGE SCALE GENOMIC DNA]</scope>
    <source>
        <strain evidence="3">CBS538.71</strain>
    </source>
</reference>
<dbReference type="EMBL" id="PNEN01000282">
    <property type="protein sequence ID" value="PPJ60401.1"/>
    <property type="molecule type" value="Genomic_DNA"/>
</dbReference>
<dbReference type="STRING" id="357750.A0A2S6CL11"/>
<proteinExistence type="predicted"/>
<evidence type="ECO:0000256" key="1">
    <source>
        <dbReference type="SAM" id="MobiDB-lite"/>
    </source>
</evidence>
<name>A0A2S6CL11_9PEZI</name>
<organism evidence="2 3">
    <name type="scientific">Cercospora berteroae</name>
    <dbReference type="NCBI Taxonomy" id="357750"/>
    <lineage>
        <taxon>Eukaryota</taxon>
        <taxon>Fungi</taxon>
        <taxon>Dikarya</taxon>
        <taxon>Ascomycota</taxon>
        <taxon>Pezizomycotina</taxon>
        <taxon>Dothideomycetes</taxon>
        <taxon>Dothideomycetidae</taxon>
        <taxon>Mycosphaerellales</taxon>
        <taxon>Mycosphaerellaceae</taxon>
        <taxon>Cercospora</taxon>
    </lineage>
</organism>
<protein>
    <submittedName>
        <fullName evidence="2">Uncharacterized protein</fullName>
    </submittedName>
</protein>
<accession>A0A2S6CL11</accession>
<gene>
    <name evidence="2" type="ORF">CBER1_08005</name>
</gene>
<evidence type="ECO:0000313" key="2">
    <source>
        <dbReference type="EMBL" id="PPJ60401.1"/>
    </source>
</evidence>
<sequence length="1602" mass="181468">MSSGMDHSVLRTGEPAKLARYFQAQGAQLGVQAVTKELLEGIENESLPPTIYGIWLNASGDCQAVQEGLIQHFSRSVRHASSIKFGRLLRSHRAKEVWQAVGGTLGIVAFLSQAAVRDVKQFCHEIGRTWSSGVAVEVRQHLVDELYEALVQQNFSPSVIKVLERRPLKAHYRRVAPACSTALATVHVQGTDEALKTSSLEAHSNFFREQFLQSLADEQQQVDFDRMTALFNLNSNDQTIYHGHQLPVNIVFAIHALKGLFQREHVTDLKSGNLHALLREKLFAKLCTLKIKPELVSEVVDSYAQYFDKHVRRKYNFSFAQKKTVLEFIARKWCRHPQELTPSLIRVFRLIPTTQNVSLDDLEKLLSEVPWSARLRLFETAVQQIASLGHDISTDDGLKALPFQWSPMFLSCLDKPGARKLFDRLVRLKPDLFGTEEIHRLDQITRDPTYLRLLLAVEDADLLQLATAALENRKKEAYKARKQPERCFWIQYALRCATASRSLSLYRDTLTWARKYTRDPLTATAIYCQSDLHRSDSIALLHGFGAVDSGGSVADVQRDVQQANVICRELLETACEAVGEPSFARYHWIGVFGLMDAVVHSRFKHVNALQDKLHVLDEELYDMVWQDTLETCIALETLGLQESNADLEFNKVGGPLCNTADWGSLIIVDDPRPATLRFLDQLAVRRNQLWQSYRQAERPAVLTLPHGHPRGLPFQHLLPVCLVNCGEAAHIPYLQKRASQAVYVDPGFAMSAPPDDEETIAAMGPFVENYRVALENYVCWSSDRRATALNAWEHATISLSVGRMSPEEAVSFWSPEFKTALSNLDFKGPWNETPAPPGRLELTTSDDSNDQPMEWNPDTEYRDLDVKTRRLPRTILDIMIDNPFSRHGLYEDIKSCLEDECEGHVPARKTTLFWNRHQDRRASPATKEVLIAAVLLYISAKNKVTPALLAAPYPSGFDPRYPALYLDGDFLLREELDTDSVWDLVKMLVVRVPPTLLLRLTEGVLNAADPTQKRTAQDALQLLQLLVKCDKPQVTLQLVQHIVLDRPEDSSWHRLILHPGLLNSLPEAIARRFLLSLSEGIQLRLTGKVGRDSTSADKNEPAVKVTTVKLLAQLMSGAEFIEETLACQILISILSVAKHVDIIVAVVQSLVGILKSTSGQDEKVNLILDALEQFVVPIMSSINERSPLREQQWQELESDPSMELPEIYMEGVANEIPPVLSTVLAALEDLHEDLQEQLLTRVLVPTLRASVVSNARWLKLFCRHSDIPDLELPPMPLKLRFLTHLINFPSVIPASIIDFWIQVYKSTYDPPADIMAITTRVEEDSELRTSNAGKHWLSLFGGEATRALTASNQLHGLLHTEWKQKPGGPSISQIQNIVLQQAELLLRKAGPDFKDWNIFIDHFKSPSWVMKTRPAWKLYYQNERPLVEEIYNRIEAMRTDEWQRNPDRVPAVLPDTFNLQMWLLIKDGENNPEQQLIQGIETLIEEIGSSQRPVAQHCKDLVVFVGGRSLPWEAQAQLALNLGDLKSCERGREGRFDRVSYLRVDFAKRMVESLVKPEDVGVRNRIVDMVESWVGCFDEEIRMAGLRLRDVTDGDRYWKNEK</sequence>